<dbReference type="Proteomes" id="UP000827724">
    <property type="component" value="Unassembled WGS sequence"/>
</dbReference>
<gene>
    <name evidence="1" type="ORF">Trco_003592</name>
</gene>
<accession>A0A9P8TW49</accession>
<reference evidence="1" key="1">
    <citation type="submission" date="2021-08" db="EMBL/GenBank/DDBJ databases">
        <title>Chromosome-Level Trichoderma cornu-damae using Hi-C Data.</title>
        <authorList>
            <person name="Kim C.S."/>
        </authorList>
    </citation>
    <scope>NUCLEOTIDE SEQUENCE</scope>
    <source>
        <strain evidence="1">KA19-0412C</strain>
    </source>
</reference>
<dbReference type="AlphaFoldDB" id="A0A9P8TW49"/>
<evidence type="ECO:0000313" key="2">
    <source>
        <dbReference type="Proteomes" id="UP000827724"/>
    </source>
</evidence>
<sequence>MTEHMYWMQWSRSAKLSMGLNCLSMMRRQASWVRQVMALMSAADLPMALSWWWIFSEASTAVWEWNSATLGWSAVETPPTGLLSSSRVAQLTGVGDLEEDILHDVAAVGALELKLVALEQHVIEAPGRGGQHGGDAGLALHHLERQVDGALAGIAGGPRLAGHGVGAVAVGSQALAVDPGLGDGVGNLPLAEAEHLGHDGGRGDLDQDDVVEADLVVRVEQGQAALDLVGLDHALEHVADREDAAAGQVAAGLVGAVDPVGDGQDGAQVVRGMAPFGGQPAVVEVEPPDHGADVERAVDWVQHKRGAGNLGAVGHDGAGDNGTEQLGALLEAEALKAAAQRVEEDPSSSSAMSLISGSYSREDEGMMGAPESLENEVEKLLREAGAQVEAAAKPGEAKRLAPMEAEQRPLAVRDWVRSLDADLRLRETVDIARQRGAKARGCSAREIGSGSPV</sequence>
<protein>
    <submittedName>
        <fullName evidence="1">Uncharacterized protein</fullName>
    </submittedName>
</protein>
<keyword evidence="2" id="KW-1185">Reference proteome</keyword>
<proteinExistence type="predicted"/>
<dbReference type="EMBL" id="JAIWOZ010000003">
    <property type="protein sequence ID" value="KAH6607279.1"/>
    <property type="molecule type" value="Genomic_DNA"/>
</dbReference>
<comment type="caution">
    <text evidence="1">The sequence shown here is derived from an EMBL/GenBank/DDBJ whole genome shotgun (WGS) entry which is preliminary data.</text>
</comment>
<name>A0A9P8TW49_9HYPO</name>
<organism evidence="1 2">
    <name type="scientific">Trichoderma cornu-damae</name>
    <dbReference type="NCBI Taxonomy" id="654480"/>
    <lineage>
        <taxon>Eukaryota</taxon>
        <taxon>Fungi</taxon>
        <taxon>Dikarya</taxon>
        <taxon>Ascomycota</taxon>
        <taxon>Pezizomycotina</taxon>
        <taxon>Sordariomycetes</taxon>
        <taxon>Hypocreomycetidae</taxon>
        <taxon>Hypocreales</taxon>
        <taxon>Hypocreaceae</taxon>
        <taxon>Trichoderma</taxon>
    </lineage>
</organism>
<evidence type="ECO:0000313" key="1">
    <source>
        <dbReference type="EMBL" id="KAH6607279.1"/>
    </source>
</evidence>